<dbReference type="InterPro" id="IPR029063">
    <property type="entry name" value="SAM-dependent_MTases_sf"/>
</dbReference>
<keyword evidence="2" id="KW-0489">Methyltransferase</keyword>
<evidence type="ECO:0000313" key="3">
    <source>
        <dbReference type="Proteomes" id="UP000064921"/>
    </source>
</evidence>
<feature type="domain" description="Methyltransferase type 12" evidence="1">
    <location>
        <begin position="50"/>
        <end position="145"/>
    </location>
</feature>
<keyword evidence="2" id="KW-0808">Transferase</keyword>
<dbReference type="AlphaFoldDB" id="A0A0U3NHC0"/>
<reference evidence="2 3" key="1">
    <citation type="submission" date="2015-10" db="EMBL/GenBank/DDBJ databases">
        <title>The world's first case of liver abscess caused by Pannonibacter phragmitetus.</title>
        <authorList>
            <person name="Ming D."/>
            <person name="Wang M."/>
            <person name="Zhou Y."/>
            <person name="Jiang T."/>
            <person name="Hu S."/>
        </authorList>
    </citation>
    <scope>NUCLEOTIDE SEQUENCE [LARGE SCALE GENOMIC DNA]</scope>
    <source>
        <strain evidence="2 3">31801</strain>
    </source>
</reference>
<dbReference type="PANTHER" id="PTHR43464:SF58">
    <property type="entry name" value="BLR7975 PROTEIN"/>
    <property type="match status" value="1"/>
</dbReference>
<dbReference type="Gene3D" id="3.40.50.150">
    <property type="entry name" value="Vaccinia Virus protein VP39"/>
    <property type="match status" value="1"/>
</dbReference>
<dbReference type="Pfam" id="PF08242">
    <property type="entry name" value="Methyltransf_12"/>
    <property type="match status" value="1"/>
</dbReference>
<dbReference type="GO" id="GO:0008168">
    <property type="term" value="F:methyltransferase activity"/>
    <property type="evidence" value="ECO:0007669"/>
    <property type="project" value="UniProtKB-KW"/>
</dbReference>
<dbReference type="InterPro" id="IPR013217">
    <property type="entry name" value="Methyltransf_12"/>
</dbReference>
<dbReference type="PANTHER" id="PTHR43464">
    <property type="entry name" value="METHYLTRANSFERASE"/>
    <property type="match status" value="1"/>
</dbReference>
<dbReference type="Proteomes" id="UP000064921">
    <property type="component" value="Chromosome"/>
</dbReference>
<dbReference type="KEGG" id="pphr:APZ00_20180"/>
<dbReference type="eggNOG" id="COG2226">
    <property type="taxonomic scope" value="Bacteria"/>
</dbReference>
<gene>
    <name evidence="2" type="ORF">APZ00_20180</name>
</gene>
<sequence>MTRTPNSFMDPAAVASYLRDTPRKVPGLADLHKMTALLIAEKARRAAHILVVGAGGGLEIRAMAQAQPDWRFTGVDPSPAMLDIARQTLSGCAERAELILGTAVDAPQGPFDGAVCLLTLHFLSRAERLQTLRDVRSRLKPGGIFVAAHHTSPGGDAETWLTRSAAFAAGATADPQKAAASAKAMAERLPLLSPAEEEDCFREAGFKTPALFYAALSFRGWAMSAEGE</sequence>
<keyword evidence="3" id="KW-1185">Reference proteome</keyword>
<dbReference type="EMBL" id="CP013068">
    <property type="protein sequence ID" value="ALV29072.1"/>
    <property type="molecule type" value="Genomic_DNA"/>
</dbReference>
<protein>
    <submittedName>
        <fullName evidence="2">Methyltransferase</fullName>
    </submittedName>
</protein>
<proteinExistence type="predicted"/>
<dbReference type="GO" id="GO:0032259">
    <property type="term" value="P:methylation"/>
    <property type="evidence" value="ECO:0007669"/>
    <property type="project" value="UniProtKB-KW"/>
</dbReference>
<dbReference type="RefSeq" id="WP_058899997.1">
    <property type="nucleotide sequence ID" value="NZ_CP013068.1"/>
</dbReference>
<evidence type="ECO:0000259" key="1">
    <source>
        <dbReference type="Pfam" id="PF08242"/>
    </source>
</evidence>
<organism evidence="2 3">
    <name type="scientific">Pannonibacter phragmitetus</name>
    <dbReference type="NCBI Taxonomy" id="121719"/>
    <lineage>
        <taxon>Bacteria</taxon>
        <taxon>Pseudomonadati</taxon>
        <taxon>Pseudomonadota</taxon>
        <taxon>Alphaproteobacteria</taxon>
        <taxon>Hyphomicrobiales</taxon>
        <taxon>Stappiaceae</taxon>
        <taxon>Pannonibacter</taxon>
    </lineage>
</organism>
<dbReference type="SUPFAM" id="SSF53335">
    <property type="entry name" value="S-adenosyl-L-methionine-dependent methyltransferases"/>
    <property type="match status" value="1"/>
</dbReference>
<dbReference type="STRING" id="121719.APZ00_20180"/>
<dbReference type="CDD" id="cd02440">
    <property type="entry name" value="AdoMet_MTases"/>
    <property type="match status" value="1"/>
</dbReference>
<name>A0A0U3NHC0_9HYPH</name>
<evidence type="ECO:0000313" key="2">
    <source>
        <dbReference type="EMBL" id="ALV29072.1"/>
    </source>
</evidence>
<accession>A0A0U3NHC0</accession>